<gene>
    <name evidence="1" type="ORF">JOC95_003954</name>
</gene>
<reference evidence="1 2" key="1">
    <citation type="submission" date="2021-01" db="EMBL/GenBank/DDBJ databases">
        <title>Genomic Encyclopedia of Type Strains, Phase IV (KMG-IV): sequencing the most valuable type-strain genomes for metagenomic binning, comparative biology and taxonomic classification.</title>
        <authorList>
            <person name="Goeker M."/>
        </authorList>
    </citation>
    <scope>NUCLEOTIDE SEQUENCE [LARGE SCALE GENOMIC DNA]</scope>
    <source>
        <strain evidence="1 2">DSM 25879</strain>
    </source>
</reference>
<evidence type="ECO:0000313" key="1">
    <source>
        <dbReference type="EMBL" id="MBM7622044.1"/>
    </source>
</evidence>
<keyword evidence="2" id="KW-1185">Reference proteome</keyword>
<sequence>MMGYVLPVQMDAYTQYANRINSTNKPIKLDPVVRPAFYRVDPQYSWEDIQKNTRSSMYRGKKEERASSHISDHLLAELTGKGRYVNESI</sequence>
<evidence type="ECO:0000313" key="2">
    <source>
        <dbReference type="Proteomes" id="UP000737402"/>
    </source>
</evidence>
<organism evidence="1 2">
    <name type="scientific">Sutcliffiella tianshenii</name>
    <dbReference type="NCBI Taxonomy" id="1463404"/>
    <lineage>
        <taxon>Bacteria</taxon>
        <taxon>Bacillati</taxon>
        <taxon>Bacillota</taxon>
        <taxon>Bacilli</taxon>
        <taxon>Bacillales</taxon>
        <taxon>Bacillaceae</taxon>
        <taxon>Sutcliffiella</taxon>
    </lineage>
</organism>
<accession>A0ABS2P594</accession>
<name>A0ABS2P594_9BACI</name>
<dbReference type="Proteomes" id="UP000737402">
    <property type="component" value="Unassembled WGS sequence"/>
</dbReference>
<dbReference type="EMBL" id="JAFBED010000013">
    <property type="protein sequence ID" value="MBM7622044.1"/>
    <property type="molecule type" value="Genomic_DNA"/>
</dbReference>
<dbReference type="RefSeq" id="WP_204419259.1">
    <property type="nucleotide sequence ID" value="NZ_JAFBED010000013.1"/>
</dbReference>
<proteinExistence type="predicted"/>
<protein>
    <submittedName>
        <fullName evidence="1">Uncharacterized protein</fullName>
    </submittedName>
</protein>
<comment type="caution">
    <text evidence="1">The sequence shown here is derived from an EMBL/GenBank/DDBJ whole genome shotgun (WGS) entry which is preliminary data.</text>
</comment>